<name>A0A8G0LRX3_9HYPO</name>
<evidence type="ECO:0000313" key="3">
    <source>
        <dbReference type="Proteomes" id="UP000826661"/>
    </source>
</evidence>
<organism evidence="2 3">
    <name type="scientific">Trichoderma simmonsii</name>
    <dbReference type="NCBI Taxonomy" id="1491479"/>
    <lineage>
        <taxon>Eukaryota</taxon>
        <taxon>Fungi</taxon>
        <taxon>Dikarya</taxon>
        <taxon>Ascomycota</taxon>
        <taxon>Pezizomycotina</taxon>
        <taxon>Sordariomycetes</taxon>
        <taxon>Hypocreomycetidae</taxon>
        <taxon>Hypocreales</taxon>
        <taxon>Hypocreaceae</taxon>
        <taxon>Trichoderma</taxon>
    </lineage>
</organism>
<dbReference type="GO" id="GO:0004525">
    <property type="term" value="F:ribonuclease III activity"/>
    <property type="evidence" value="ECO:0007669"/>
    <property type="project" value="InterPro"/>
</dbReference>
<dbReference type="InterPro" id="IPR036389">
    <property type="entry name" value="RNase_III_sf"/>
</dbReference>
<dbReference type="SUPFAM" id="SSF69065">
    <property type="entry name" value="RNase III domain-like"/>
    <property type="match status" value="1"/>
</dbReference>
<evidence type="ECO:0000313" key="2">
    <source>
        <dbReference type="EMBL" id="QYT05838.1"/>
    </source>
</evidence>
<dbReference type="AlphaFoldDB" id="A0A8G0LRX3"/>
<evidence type="ECO:0000259" key="1">
    <source>
        <dbReference type="SMART" id="SM00535"/>
    </source>
</evidence>
<sequence length="171" mass="18398">MQFPSNMSSQTVQGILQYQFRNPKLLEEALRAPGTDPTTTRQNPRAHGNKGLAMIGDAVLRLAVVDDGIIDGKTTQSCQQMCVAEISNIALSKTLKKWEIGQFVKLHPGQKGVMSPGTGASTAEALVGAVWIDSDRDFSTVHRVIHNLDIASEFLQNGNHLCGKAETAVAA</sequence>
<dbReference type="Pfam" id="PF00636">
    <property type="entry name" value="Ribonuclease_3"/>
    <property type="match status" value="1"/>
</dbReference>
<gene>
    <name evidence="2" type="ORF">H0G86_012719</name>
</gene>
<feature type="domain" description="RNase III" evidence="1">
    <location>
        <begin position="24"/>
        <end position="157"/>
    </location>
</feature>
<dbReference type="GO" id="GO:0006396">
    <property type="term" value="P:RNA processing"/>
    <property type="evidence" value="ECO:0007669"/>
    <property type="project" value="InterPro"/>
</dbReference>
<dbReference type="CDD" id="cd00593">
    <property type="entry name" value="RIBOc"/>
    <property type="match status" value="1"/>
</dbReference>
<dbReference type="InterPro" id="IPR000999">
    <property type="entry name" value="RNase_III_dom"/>
</dbReference>
<protein>
    <submittedName>
        <fullName evidence="2">RNase III domain-containing protein</fullName>
    </submittedName>
</protein>
<reference evidence="2 3" key="1">
    <citation type="journal article" date="2021" name="BMC Genomics">
        <title>Telomere-to-telomere genome assembly of asparaginase-producing Trichoderma simmonsii.</title>
        <authorList>
            <person name="Chung D."/>
            <person name="Kwon Y.M."/>
            <person name="Yang Y."/>
        </authorList>
    </citation>
    <scope>NUCLEOTIDE SEQUENCE [LARGE SCALE GENOMIC DNA]</scope>
    <source>
        <strain evidence="2 3">GH-Sj1</strain>
    </source>
</reference>
<dbReference type="Gene3D" id="1.10.1520.10">
    <property type="entry name" value="Ribonuclease III domain"/>
    <property type="match status" value="1"/>
</dbReference>
<dbReference type="Proteomes" id="UP000826661">
    <property type="component" value="Chromosome VII"/>
</dbReference>
<accession>A0A8G0LRX3</accession>
<proteinExistence type="predicted"/>
<dbReference type="SMART" id="SM00535">
    <property type="entry name" value="RIBOc"/>
    <property type="match status" value="1"/>
</dbReference>
<dbReference type="EMBL" id="CP075870">
    <property type="protein sequence ID" value="QYT05838.1"/>
    <property type="molecule type" value="Genomic_DNA"/>
</dbReference>
<keyword evidence="3" id="KW-1185">Reference proteome</keyword>